<evidence type="ECO:0000256" key="4">
    <source>
        <dbReference type="ARBA" id="ARBA00022833"/>
    </source>
</evidence>
<dbReference type="Proteomes" id="UP000694287">
    <property type="component" value="Unassembled WGS sequence"/>
</dbReference>
<name>A0ABS6UUQ6_9PSEU</name>
<comment type="caution">
    <text evidence="6">The sequence shown here is derived from an EMBL/GenBank/DDBJ whole genome shotgun (WGS) entry which is preliminary data.</text>
</comment>
<evidence type="ECO:0000313" key="6">
    <source>
        <dbReference type="EMBL" id="MBW0135902.1"/>
    </source>
</evidence>
<keyword evidence="7" id="KW-1185">Reference proteome</keyword>
<organism evidence="6 7">
    <name type="scientific">Pseudonocardia abyssalis</name>
    <dbReference type="NCBI Taxonomy" id="2792008"/>
    <lineage>
        <taxon>Bacteria</taxon>
        <taxon>Bacillati</taxon>
        <taxon>Actinomycetota</taxon>
        <taxon>Actinomycetes</taxon>
        <taxon>Pseudonocardiales</taxon>
        <taxon>Pseudonocardiaceae</taxon>
        <taxon>Pseudonocardia</taxon>
    </lineage>
</organism>
<evidence type="ECO:0000256" key="3">
    <source>
        <dbReference type="ARBA" id="ARBA00022723"/>
    </source>
</evidence>
<comment type="cofactor">
    <cofactor evidence="1">
        <name>Zn(2+)</name>
        <dbReference type="ChEBI" id="CHEBI:29105"/>
    </cofactor>
</comment>
<dbReference type="CDD" id="cd08255">
    <property type="entry name" value="2-desacetyl-2-hydroxyethyl_bacteriochlorophyllide_like"/>
    <property type="match status" value="1"/>
</dbReference>
<evidence type="ECO:0000256" key="1">
    <source>
        <dbReference type="ARBA" id="ARBA00001947"/>
    </source>
</evidence>
<proteinExistence type="inferred from homology"/>
<keyword evidence="3" id="KW-0479">Metal-binding</keyword>
<dbReference type="RefSeq" id="WP_218603964.1">
    <property type="nucleotide sequence ID" value="NZ_JADQDJ010000176.1"/>
</dbReference>
<gene>
    <name evidence="6" type="ORF">I4I81_16785</name>
</gene>
<dbReference type="PANTHER" id="PTHR43350:SF19">
    <property type="entry name" value="D-GULOSIDE 3-DEHYDROGENASE"/>
    <property type="match status" value="1"/>
</dbReference>
<dbReference type="EMBL" id="JADQDK010000001">
    <property type="protein sequence ID" value="MBW0135902.1"/>
    <property type="molecule type" value="Genomic_DNA"/>
</dbReference>
<protein>
    <submittedName>
        <fullName evidence="6">Zinc-binding alcohol dehydrogenase</fullName>
    </submittedName>
</protein>
<accession>A0ABS6UUQ6</accession>
<keyword evidence="4" id="KW-0862">Zinc</keyword>
<dbReference type="PANTHER" id="PTHR43350">
    <property type="entry name" value="NAD-DEPENDENT ALCOHOL DEHYDROGENASE"/>
    <property type="match status" value="1"/>
</dbReference>
<comment type="similarity">
    <text evidence="2">Belongs to the zinc-containing alcohol dehydrogenase family.</text>
</comment>
<evidence type="ECO:0000313" key="7">
    <source>
        <dbReference type="Proteomes" id="UP000694287"/>
    </source>
</evidence>
<evidence type="ECO:0000256" key="2">
    <source>
        <dbReference type="ARBA" id="ARBA00008072"/>
    </source>
</evidence>
<evidence type="ECO:0000256" key="5">
    <source>
        <dbReference type="ARBA" id="ARBA00023002"/>
    </source>
</evidence>
<keyword evidence="5" id="KW-0560">Oxidoreductase</keyword>
<sequence length="330" mass="34336">MDHSASGGSGARAFWVVEPGHGEIRDVALTAPGPDDVLVRTLTSGVSRGTETLVFRGGVPQSQHAAMRAPFQDGEFPGPVKYGYLNVGVVEQGPPDLLGRTVFGLYPHQTRWVVPATAVTIVPDDVPPARAVLAGTVETAVNALWDAAPLVGDRIAVVGAGMVGCCVAAVLAGFPGVRVELVDLDPARAAVADALGVGFALPADAAGDRDLVVHASATDAGLARSLELLAVEGEVLELSWYGDRAVTVPLGAGFHSRRLSIRASQVGMVAPARRGRRSHADRLALALRLLADPRYDALVTDSAPFDDLPRLLTRLTSGEPSGPCVRVVYG</sequence>
<reference evidence="6 7" key="1">
    <citation type="submission" date="2020-11" db="EMBL/GenBank/DDBJ databases">
        <title>Pseudonocardia abyssalis sp. nov. and Pseudonocardia oceani sp. nov., description and phylogenomic analysis of two novel actinomycetes isolated from the deep Southern Ocean.</title>
        <authorList>
            <person name="Parra J."/>
        </authorList>
    </citation>
    <scope>NUCLEOTIDE SEQUENCE [LARGE SCALE GENOMIC DNA]</scope>
    <source>
        <strain evidence="6 7">KRD-168</strain>
    </source>
</reference>